<organism evidence="1 2">
    <name type="scientific">Sporomusa acidovorans (strain ATCC 49682 / DSM 3132 / Mol)</name>
    <dbReference type="NCBI Taxonomy" id="1123286"/>
    <lineage>
        <taxon>Bacteria</taxon>
        <taxon>Bacillati</taxon>
        <taxon>Bacillota</taxon>
        <taxon>Negativicutes</taxon>
        <taxon>Selenomonadales</taxon>
        <taxon>Sporomusaceae</taxon>
        <taxon>Sporomusa</taxon>
    </lineage>
</organism>
<gene>
    <name evidence="1" type="ORF">SPACI_048550</name>
</gene>
<protein>
    <submittedName>
        <fullName evidence="1">Uncharacterized protein</fullName>
    </submittedName>
</protein>
<keyword evidence="2" id="KW-1185">Reference proteome</keyword>
<accession>A0ABZ3J9S1</accession>
<sequence length="138" mass="15694">MRITVSRHGNSASIYIYFREFDGITVRTLVNLSGSLLYDDKNNWLGVEVLNTTVGEEIIQLPNMKTPYTAKNSGVLMQSEEKIIAIFDKNLKVYKRQPVFCNIDYNEPGGLQGVEILVEHFTGNMDVANKYIMNLIRS</sequence>
<dbReference type="RefSeq" id="WP_143122692.1">
    <property type="nucleotide sequence ID" value="NZ_CP155571.1"/>
</dbReference>
<proteinExistence type="predicted"/>
<reference evidence="1" key="1">
    <citation type="submission" date="2024-05" db="EMBL/GenBank/DDBJ databases">
        <title>Isolation and characterization of Sporomusa carbonis sp. nov., a carboxydotrophic hydrogenogen in the genus of Sporomusa isolated from a charcoal burning pile.</title>
        <authorList>
            <person name="Boeer T."/>
            <person name="Rosenbaum F."/>
            <person name="Eysell L."/>
            <person name="Mueller V."/>
            <person name="Daniel R."/>
            <person name="Poehlein A."/>
        </authorList>
    </citation>
    <scope>NUCLEOTIDE SEQUENCE [LARGE SCALE GENOMIC DNA]</scope>
    <source>
        <strain evidence="1">DSM 3132</strain>
    </source>
</reference>
<evidence type="ECO:0000313" key="1">
    <source>
        <dbReference type="EMBL" id="XFO74744.1"/>
    </source>
</evidence>
<evidence type="ECO:0000313" key="2">
    <source>
        <dbReference type="Proteomes" id="UP000216052"/>
    </source>
</evidence>
<dbReference type="EMBL" id="CP155571">
    <property type="protein sequence ID" value="XFO74744.1"/>
    <property type="molecule type" value="Genomic_DNA"/>
</dbReference>
<dbReference type="Proteomes" id="UP000216052">
    <property type="component" value="Chromosome"/>
</dbReference>
<name>A0ABZ3J9S1_SPOA4</name>